<dbReference type="InterPro" id="IPR000863">
    <property type="entry name" value="Sulfotransferase_dom"/>
</dbReference>
<feature type="disulfide bond" evidence="13">
    <location>
        <begin position="569"/>
        <end position="633"/>
    </location>
</feature>
<keyword evidence="7 13" id="KW-1015">Disulfide bond</keyword>
<comment type="similarity">
    <text evidence="2">Belongs to the sulfotransferase 1 family.</text>
</comment>
<dbReference type="SUPFAM" id="SSF56487">
    <property type="entry name" value="SRCR-like"/>
    <property type="match status" value="4"/>
</dbReference>
<dbReference type="PROSITE" id="PS00420">
    <property type="entry name" value="SRCR_1"/>
    <property type="match status" value="3"/>
</dbReference>
<dbReference type="PRINTS" id="PR00258">
    <property type="entry name" value="SPERACTRCPTR"/>
</dbReference>
<evidence type="ECO:0000256" key="3">
    <source>
        <dbReference type="ARBA" id="ARBA00022490"/>
    </source>
</evidence>
<sequence>MKFNKAKGKVLHVGQCNPKHDYRLGEEWIESSPEERDLGVLGNEKLNMSRQCALAAQKANRVLGCIKRGVTSRSREVILPLCSALVRPHLEYCIQLWGPQYRGDMELLERVQRRATKLIRGLEHLSYEDRLRELGLFSLEKRRLRGDLIVAFQYLKGPTGKMWCRTAAPHPHPGAMPVHYVMYEGIKFPPAYNSEHSLSFTHNEFLVRDDDIFNVTYPKSGTVWMTEILSLIRSRGCPSWSQAVLNSDRMPWFSTRLGLESALSYPSPRLLTCHLPRHIFPKSFFHSSAKVIYTLRDPRDVVVSYYYFSKMCNSYEDPTSFEQFLRDFLNGELPHGSWFEHVRGWMEMKDMENFFFITYEELKQDLRGSVRHLCRFLGQDLGDEAISSVVQNASFTAMRQNPMCNSVLLPADIMDQTKGQFLRKEDVDMTKLEIRLVDGSNPCSGRVEVLHKDVWGTVCDDQWDLREARVVCRQLGCGTALSAPRESKYGEGKGQIWLSDVNCKGTEASLAECEAKPWGENICNHVEDASVECSGTDIPEPGPIRLVGGPNRCAGRVEVLHEEQWGSVCHDDWDLNDAQVVCKQLDCGDAVLAPIAAKFGRGLGTIWLDDVNCTGAEAALSECPARPWGDHNCYHGEDASAICSDSGITVSTSVRLVGGPNRCSGRVEVLHKDVWGTVCDDQWDLREAKVVCRQLGCGTALSAPRESKYGEGKGQIWLSDVNCTGTEASLTECEAKPWGDNICNHVEDASVECSEVDIPEEGPVRLVDGPNKCAGRVEVLHENRWGSVCDDNWDMKDAKVVCKQVGCGSPLSALGGARYGRGSDIIWLDDVECNGTEESIFDCQARPWGEHNCYHGEDADVVCAVNKNLEESEAP</sequence>
<keyword evidence="4" id="KW-0808">Transferase</keyword>
<feature type="domain" description="SRCR" evidence="14">
    <location>
        <begin position="764"/>
        <end position="864"/>
    </location>
</feature>
<feature type="disulfide bond" evidence="13">
    <location>
        <begin position="459"/>
        <end position="523"/>
    </location>
</feature>
<proteinExistence type="inferred from homology"/>
<evidence type="ECO:0000256" key="2">
    <source>
        <dbReference type="ARBA" id="ARBA00005771"/>
    </source>
</evidence>
<keyword evidence="9" id="KW-0325">Glycoprotein</keyword>
<feature type="disulfide bond" evidence="13">
    <location>
        <begin position="789"/>
        <end position="853"/>
    </location>
</feature>
<evidence type="ECO:0000256" key="10">
    <source>
        <dbReference type="ARBA" id="ARBA00058074"/>
    </source>
</evidence>
<keyword evidence="5" id="KW-0732">Signal</keyword>
<dbReference type="PANTHER" id="PTHR19331">
    <property type="entry name" value="SCAVENGER RECEPTOR DOMAIN-CONTAINING"/>
    <property type="match status" value="1"/>
</dbReference>
<gene>
    <name evidence="15" type="ORF">GRJ2_002686200</name>
</gene>
<dbReference type="SUPFAM" id="SSF52540">
    <property type="entry name" value="P-loop containing nucleoside triphosphate hydrolases"/>
    <property type="match status" value="1"/>
</dbReference>
<dbReference type="Pfam" id="PF00685">
    <property type="entry name" value="Sulfotransfer_1"/>
    <property type="match status" value="1"/>
</dbReference>
<evidence type="ECO:0000256" key="4">
    <source>
        <dbReference type="ARBA" id="ARBA00022679"/>
    </source>
</evidence>
<feature type="disulfide bond" evidence="13">
    <location>
        <begin position="503"/>
        <end position="513"/>
    </location>
</feature>
<keyword evidence="8" id="KW-0675">Receptor</keyword>
<dbReference type="Proteomes" id="UP001623348">
    <property type="component" value="Unassembled WGS sequence"/>
</dbReference>
<dbReference type="GO" id="GO:0005737">
    <property type="term" value="C:cytoplasm"/>
    <property type="evidence" value="ECO:0007669"/>
    <property type="project" value="UniProtKB-SubCell"/>
</dbReference>
<feature type="disulfide bond" evidence="13">
    <location>
        <begin position="472"/>
        <end position="533"/>
    </location>
</feature>
<dbReference type="SMART" id="SM00202">
    <property type="entry name" value="SR"/>
    <property type="match status" value="4"/>
</dbReference>
<dbReference type="Gene3D" id="3.10.250.10">
    <property type="entry name" value="SRCR-like domain"/>
    <property type="match status" value="4"/>
</dbReference>
<dbReference type="AlphaFoldDB" id="A0ABC9XXS2"/>
<feature type="disulfide bond" evidence="13">
    <location>
        <begin position="723"/>
        <end position="733"/>
    </location>
</feature>
<dbReference type="GO" id="GO:0016740">
    <property type="term" value="F:transferase activity"/>
    <property type="evidence" value="ECO:0007669"/>
    <property type="project" value="UniProtKB-KW"/>
</dbReference>
<dbReference type="FunFam" id="3.10.250.10:FF:000006">
    <property type="entry name" value="neurotrypsin isoform X2"/>
    <property type="match status" value="1"/>
</dbReference>
<feature type="disulfide bond" evidence="13">
    <location>
        <begin position="613"/>
        <end position="623"/>
    </location>
</feature>
<feature type="disulfide bond" evidence="13">
    <location>
        <begin position="833"/>
        <end position="843"/>
    </location>
</feature>
<name>A0ABC9XXS2_GRUJA</name>
<reference evidence="15 16" key="1">
    <citation type="submission" date="2024-06" db="EMBL/GenBank/DDBJ databases">
        <title>The draft genome of Grus japonensis, version 3.</title>
        <authorList>
            <person name="Nabeshima K."/>
            <person name="Suzuki S."/>
            <person name="Onuma M."/>
        </authorList>
    </citation>
    <scope>NUCLEOTIDE SEQUENCE [LARGE SCALE GENOMIC DNA]</scope>
    <source>
        <strain evidence="15 16">451A</strain>
    </source>
</reference>
<protein>
    <recommendedName>
        <fullName evidence="12">Soluble scavenger receptor cysteine-rich domain-containing protein SSC5D</fullName>
    </recommendedName>
</protein>
<keyword evidence="16" id="KW-1185">Reference proteome</keyword>
<dbReference type="InterPro" id="IPR036772">
    <property type="entry name" value="SRCR-like_dom_sf"/>
</dbReference>
<feature type="disulfide bond" evidence="13">
    <location>
        <begin position="679"/>
        <end position="743"/>
    </location>
</feature>
<keyword evidence="6" id="KW-0677">Repeat</keyword>
<dbReference type="EMBL" id="BAAFJT010000036">
    <property type="protein sequence ID" value="GAB0202206.1"/>
    <property type="molecule type" value="Genomic_DNA"/>
</dbReference>
<evidence type="ECO:0000256" key="11">
    <source>
        <dbReference type="ARBA" id="ARBA00064153"/>
    </source>
</evidence>
<evidence type="ECO:0000256" key="12">
    <source>
        <dbReference type="ARBA" id="ARBA00069168"/>
    </source>
</evidence>
<dbReference type="PROSITE" id="PS50287">
    <property type="entry name" value="SRCR_2"/>
    <property type="match status" value="4"/>
</dbReference>
<feature type="disulfide bond" evidence="13">
    <location>
        <begin position="802"/>
        <end position="863"/>
    </location>
</feature>
<feature type="domain" description="SRCR" evidence="14">
    <location>
        <begin position="544"/>
        <end position="644"/>
    </location>
</feature>
<evidence type="ECO:0000256" key="9">
    <source>
        <dbReference type="ARBA" id="ARBA00023180"/>
    </source>
</evidence>
<feature type="disulfide bond" evidence="13">
    <location>
        <begin position="582"/>
        <end position="643"/>
    </location>
</feature>
<feature type="disulfide bond" evidence="13">
    <location>
        <begin position="692"/>
        <end position="753"/>
    </location>
</feature>
<dbReference type="Pfam" id="PF00530">
    <property type="entry name" value="SRCR"/>
    <property type="match status" value="4"/>
</dbReference>
<dbReference type="PRINTS" id="PR01345">
    <property type="entry name" value="CERVTRCPTASE"/>
</dbReference>
<comment type="subcellular location">
    <subcellularLocation>
        <location evidence="1">Cytoplasm</location>
    </subcellularLocation>
</comment>
<dbReference type="FunFam" id="3.10.250.10:FF:000007">
    <property type="entry name" value="Soluble scavenger receptor cysteine-rich domain-containing protein SSC5D"/>
    <property type="match status" value="3"/>
</dbReference>
<dbReference type="PANTHER" id="PTHR19331:SF487">
    <property type="entry name" value="SOLUBLE SCAVENGER RECEPTOR CYSTEINE-RICH DOMAIN-CONTAINING PROTEIN SSC5D"/>
    <property type="match status" value="1"/>
</dbReference>
<dbReference type="InterPro" id="IPR027417">
    <property type="entry name" value="P-loop_NTPase"/>
</dbReference>
<feature type="domain" description="SRCR" evidence="14">
    <location>
        <begin position="434"/>
        <end position="534"/>
    </location>
</feature>
<accession>A0ABC9XXS2</accession>
<feature type="domain" description="SRCR" evidence="14">
    <location>
        <begin position="654"/>
        <end position="754"/>
    </location>
</feature>
<dbReference type="Gene3D" id="3.40.50.300">
    <property type="entry name" value="P-loop containing nucleotide triphosphate hydrolases"/>
    <property type="match status" value="1"/>
</dbReference>
<evidence type="ECO:0000256" key="1">
    <source>
        <dbReference type="ARBA" id="ARBA00004496"/>
    </source>
</evidence>
<comment type="caution">
    <text evidence="15">The sequence shown here is derived from an EMBL/GenBank/DDBJ whole genome shotgun (WGS) entry which is preliminary data.</text>
</comment>
<evidence type="ECO:0000256" key="6">
    <source>
        <dbReference type="ARBA" id="ARBA00022737"/>
    </source>
</evidence>
<organism evidence="15 16">
    <name type="scientific">Grus japonensis</name>
    <name type="common">Japanese crane</name>
    <name type="synonym">Red-crowned crane</name>
    <dbReference type="NCBI Taxonomy" id="30415"/>
    <lineage>
        <taxon>Eukaryota</taxon>
        <taxon>Metazoa</taxon>
        <taxon>Chordata</taxon>
        <taxon>Craniata</taxon>
        <taxon>Vertebrata</taxon>
        <taxon>Euteleostomi</taxon>
        <taxon>Archelosauria</taxon>
        <taxon>Archosauria</taxon>
        <taxon>Dinosauria</taxon>
        <taxon>Saurischia</taxon>
        <taxon>Theropoda</taxon>
        <taxon>Coelurosauria</taxon>
        <taxon>Aves</taxon>
        <taxon>Neognathae</taxon>
        <taxon>Neoaves</taxon>
        <taxon>Gruiformes</taxon>
        <taxon>Gruidae</taxon>
        <taxon>Grus</taxon>
    </lineage>
</organism>
<comment type="function">
    <text evidence="10">Binds to extracellular matrix proteins. Binds to pathogen-associated molecular patterns (PAMPs) present on the cell walls of Gram-positive and Gram-negative bacteria and fungi, behaving as a pattern recognition receptor (PRR). Induces bacterial and fungal aggregation and subsequent inhibition of PAMP-induced cytokine release. Does not possess intrinsic bactericidal activity. May play a role in the innate defense and homeostasis of certain epithelial surfaces.</text>
</comment>
<evidence type="ECO:0000256" key="5">
    <source>
        <dbReference type="ARBA" id="ARBA00022729"/>
    </source>
</evidence>
<evidence type="ECO:0000313" key="16">
    <source>
        <dbReference type="Proteomes" id="UP001623348"/>
    </source>
</evidence>
<evidence type="ECO:0000259" key="14">
    <source>
        <dbReference type="PROSITE" id="PS50287"/>
    </source>
</evidence>
<dbReference type="FunFam" id="3.40.50.300:FF:000433">
    <property type="entry name" value="Estrogen sulfotransferase"/>
    <property type="match status" value="1"/>
</dbReference>
<keyword evidence="3" id="KW-0963">Cytoplasm</keyword>
<dbReference type="InterPro" id="IPR001190">
    <property type="entry name" value="SRCR"/>
</dbReference>
<evidence type="ECO:0000256" key="8">
    <source>
        <dbReference type="ARBA" id="ARBA00023170"/>
    </source>
</evidence>
<evidence type="ECO:0000256" key="7">
    <source>
        <dbReference type="ARBA" id="ARBA00023157"/>
    </source>
</evidence>
<comment type="subunit">
    <text evidence="11">Interacts with LGALS1 and laminin.</text>
</comment>
<evidence type="ECO:0000313" key="15">
    <source>
        <dbReference type="EMBL" id="GAB0202206.1"/>
    </source>
</evidence>
<evidence type="ECO:0000256" key="13">
    <source>
        <dbReference type="PROSITE-ProRule" id="PRU00196"/>
    </source>
</evidence>